<dbReference type="RefSeq" id="WP_139175455.1">
    <property type="nucleotide sequence ID" value="NZ_FMZM01000004.1"/>
</dbReference>
<protein>
    <submittedName>
        <fullName evidence="1">Uncharacterized protein</fullName>
    </submittedName>
</protein>
<reference evidence="1 2" key="1">
    <citation type="submission" date="2016-10" db="EMBL/GenBank/DDBJ databases">
        <authorList>
            <person name="de Groot N.N."/>
        </authorList>
    </citation>
    <scope>NUCLEOTIDE SEQUENCE [LARGE SCALE GENOMIC DNA]</scope>
    <source>
        <strain evidence="1 2">CGMCC 4.6858</strain>
    </source>
</reference>
<evidence type="ECO:0000313" key="2">
    <source>
        <dbReference type="Proteomes" id="UP000199034"/>
    </source>
</evidence>
<evidence type="ECO:0000313" key="1">
    <source>
        <dbReference type="EMBL" id="SDC84668.1"/>
    </source>
</evidence>
<name>A0A1G6PX96_9ACTN</name>
<gene>
    <name evidence="1" type="ORF">SAMN05421872_104180</name>
</gene>
<accession>A0A1G6PX96</accession>
<dbReference type="STRING" id="1045774.SAMN05421872_104180"/>
<dbReference type="AlphaFoldDB" id="A0A1G6PX96"/>
<sequence length="123" mass="13662">MTERVRVTGPPRRRTADATARSSRARDIDTDTRLGEIYLGSLLRAQLGLAARVLGVLAVTVGSWPLVFHVWPDLAAVEVAGVPVAWLVLGVLVYPLLVGLGWWYVRRAERNERAFVDLMDTRP</sequence>
<keyword evidence="2" id="KW-1185">Reference proteome</keyword>
<dbReference type="EMBL" id="FMZM01000004">
    <property type="protein sequence ID" value="SDC84668.1"/>
    <property type="molecule type" value="Genomic_DNA"/>
</dbReference>
<proteinExistence type="predicted"/>
<dbReference type="Proteomes" id="UP000199034">
    <property type="component" value="Unassembled WGS sequence"/>
</dbReference>
<organism evidence="1 2">
    <name type="scientific">Nocardioides lianchengensis</name>
    <dbReference type="NCBI Taxonomy" id="1045774"/>
    <lineage>
        <taxon>Bacteria</taxon>
        <taxon>Bacillati</taxon>
        <taxon>Actinomycetota</taxon>
        <taxon>Actinomycetes</taxon>
        <taxon>Propionibacteriales</taxon>
        <taxon>Nocardioidaceae</taxon>
        <taxon>Nocardioides</taxon>
    </lineage>
</organism>